<organism evidence="3">
    <name type="scientific">Candidatus Fermentithermobacillus carboniphilus</name>
    <dbReference type="NCBI Taxonomy" id="3085328"/>
    <lineage>
        <taxon>Bacteria</taxon>
        <taxon>Bacillati</taxon>
        <taxon>Bacillota</taxon>
        <taxon>Candidatus Fermentithermobacillia</taxon>
        <taxon>Candidatus Fermentithermobacillales</taxon>
        <taxon>Candidatus Fermentithermobacillaceae</taxon>
        <taxon>Candidatus Fermentithermobacillus</taxon>
    </lineage>
</organism>
<dbReference type="CDD" id="cd02440">
    <property type="entry name" value="AdoMet_MTases"/>
    <property type="match status" value="1"/>
</dbReference>
<dbReference type="Pfam" id="PF13649">
    <property type="entry name" value="Methyltransf_25"/>
    <property type="match status" value="1"/>
</dbReference>
<dbReference type="SUPFAM" id="SSF53335">
    <property type="entry name" value="S-adenosyl-L-methionine-dependent methyltransferases"/>
    <property type="match status" value="1"/>
</dbReference>
<evidence type="ECO:0000256" key="1">
    <source>
        <dbReference type="ARBA" id="ARBA00022679"/>
    </source>
</evidence>
<proteinExistence type="predicted"/>
<evidence type="ECO:0000259" key="2">
    <source>
        <dbReference type="Pfam" id="PF13649"/>
    </source>
</evidence>
<keyword evidence="1" id="KW-0808">Transferase</keyword>
<dbReference type="PANTHER" id="PTHR43861">
    <property type="entry name" value="TRANS-ACONITATE 2-METHYLTRANSFERASE-RELATED"/>
    <property type="match status" value="1"/>
</dbReference>
<dbReference type="GO" id="GO:0032259">
    <property type="term" value="P:methylation"/>
    <property type="evidence" value="ECO:0007669"/>
    <property type="project" value="UniProtKB-KW"/>
</dbReference>
<dbReference type="InterPro" id="IPR041698">
    <property type="entry name" value="Methyltransf_25"/>
</dbReference>
<gene>
    <name evidence="3" type="ORF">IMF26_06595</name>
</gene>
<dbReference type="Gene3D" id="2.20.25.110">
    <property type="entry name" value="S-adenosyl-L-methionine-dependent methyltransferases"/>
    <property type="match status" value="1"/>
</dbReference>
<reference evidence="3" key="2">
    <citation type="journal article" date="2023" name="Biology">
        <title>Prokaryotic Life Associated with Coal-Fire Gas Vents Revealed by Metagenomics.</title>
        <authorList>
            <person name="Kadnikov V.V."/>
            <person name="Mardanov A.V."/>
            <person name="Beletsky A.V."/>
            <person name="Karnachuk O.V."/>
            <person name="Ravin N.V."/>
        </authorList>
    </citation>
    <scope>NUCLEOTIDE SEQUENCE</scope>
    <source>
        <strain evidence="3">Bu02</strain>
    </source>
</reference>
<dbReference type="Gene3D" id="3.40.50.150">
    <property type="entry name" value="Vaccinia Virus protein VP39"/>
    <property type="match status" value="1"/>
</dbReference>
<dbReference type="KEGG" id="fcz:IMF26_06595"/>
<sequence length="266" mass="30787">MGCKNVLVRVKVGSKRPYRGFARIYDQVMSDVPYRAWFDYILNIWSIFGFWPTTVLDLACGTGNMSLLLAKRGFKVTALDASPSMLEVARKKAQVENLDIEFTCQDMRDFSLKFPVEAVISVFDSLNYLLEPDDLRSTFQRVFSALLPGGYFVFDVNTPHRLSSIPKTTTLLEGKNYFVVWRDHWDEKHRWWQVNLTGFIEDDGKWSRFDEIHRERAFPLQDLERWLSEVGFSVEAIFDSCTFKKATPTTCRAYFVARKPIDGAGK</sequence>
<dbReference type="AlphaFoldDB" id="A0AAT9L9P2"/>
<accession>A0AAT9L9P2</accession>
<feature type="domain" description="Methyltransferase" evidence="2">
    <location>
        <begin position="55"/>
        <end position="150"/>
    </location>
</feature>
<name>A0AAT9L9P2_9FIRM</name>
<evidence type="ECO:0000313" key="3">
    <source>
        <dbReference type="EMBL" id="QUL97776.1"/>
    </source>
</evidence>
<protein>
    <submittedName>
        <fullName evidence="3">Class I SAM-dependent methyltransferase</fullName>
    </submittedName>
</protein>
<keyword evidence="3" id="KW-0489">Methyltransferase</keyword>
<reference evidence="3" key="1">
    <citation type="submission" date="2020-10" db="EMBL/GenBank/DDBJ databases">
        <authorList>
            <person name="Kadnikov V."/>
            <person name="Beletsky A.V."/>
            <person name="Mardanov A.V."/>
            <person name="Karnachuk O.V."/>
            <person name="Ravin N.V."/>
        </authorList>
    </citation>
    <scope>NUCLEOTIDE SEQUENCE</scope>
    <source>
        <strain evidence="3">Bu02</strain>
    </source>
</reference>
<dbReference type="GO" id="GO:0008168">
    <property type="term" value="F:methyltransferase activity"/>
    <property type="evidence" value="ECO:0007669"/>
    <property type="project" value="UniProtKB-KW"/>
</dbReference>
<dbReference type="EMBL" id="CP062796">
    <property type="protein sequence ID" value="QUL97776.1"/>
    <property type="molecule type" value="Genomic_DNA"/>
</dbReference>
<dbReference type="InterPro" id="IPR029063">
    <property type="entry name" value="SAM-dependent_MTases_sf"/>
</dbReference>